<accession>A0A8K0CUA8</accession>
<dbReference type="GO" id="GO:0005737">
    <property type="term" value="C:cytoplasm"/>
    <property type="evidence" value="ECO:0007669"/>
    <property type="project" value="TreeGrafter"/>
</dbReference>
<name>A0A8K0CUA8_IGNLU</name>
<reference evidence="2" key="1">
    <citation type="submission" date="2019-08" db="EMBL/GenBank/DDBJ databases">
        <title>The genome of the North American firefly Photinus pyralis.</title>
        <authorList>
            <consortium name="Photinus pyralis genome working group"/>
            <person name="Fallon T.R."/>
            <person name="Sander Lower S.E."/>
            <person name="Weng J.-K."/>
        </authorList>
    </citation>
    <scope>NUCLEOTIDE SEQUENCE</scope>
    <source>
        <strain evidence="2">TRF0915ILg1</strain>
        <tissue evidence="2">Whole body</tissue>
    </source>
</reference>
<feature type="signal peptide" evidence="1">
    <location>
        <begin position="1"/>
        <end position="27"/>
    </location>
</feature>
<organism evidence="2 3">
    <name type="scientific">Ignelater luminosus</name>
    <name type="common">Cucubano</name>
    <name type="synonym">Pyrophorus luminosus</name>
    <dbReference type="NCBI Taxonomy" id="2038154"/>
    <lineage>
        <taxon>Eukaryota</taxon>
        <taxon>Metazoa</taxon>
        <taxon>Ecdysozoa</taxon>
        <taxon>Arthropoda</taxon>
        <taxon>Hexapoda</taxon>
        <taxon>Insecta</taxon>
        <taxon>Pterygota</taxon>
        <taxon>Neoptera</taxon>
        <taxon>Endopterygota</taxon>
        <taxon>Coleoptera</taxon>
        <taxon>Polyphaga</taxon>
        <taxon>Elateriformia</taxon>
        <taxon>Elateroidea</taxon>
        <taxon>Elateridae</taxon>
        <taxon>Agrypninae</taxon>
        <taxon>Pyrophorini</taxon>
        <taxon>Ignelater</taxon>
    </lineage>
</organism>
<dbReference type="Pfam" id="PF11303">
    <property type="entry name" value="DUF3105"/>
    <property type="match status" value="1"/>
</dbReference>
<keyword evidence="1" id="KW-0732">Signal</keyword>
<protein>
    <submittedName>
        <fullName evidence="2">Uncharacterized protein</fullName>
    </submittedName>
</protein>
<dbReference type="PANTHER" id="PTHR34179">
    <property type="entry name" value="TUMOR PROTEIN P53-INDUCIBLE PROTEIN 13"/>
    <property type="match status" value="1"/>
</dbReference>
<dbReference type="Proteomes" id="UP000801492">
    <property type="component" value="Unassembled WGS sequence"/>
</dbReference>
<dbReference type="InterPro" id="IPR021454">
    <property type="entry name" value="DUF3105"/>
</dbReference>
<dbReference type="OrthoDB" id="5960270at2759"/>
<dbReference type="EMBL" id="VTPC01007663">
    <property type="protein sequence ID" value="KAF2893780.1"/>
    <property type="molecule type" value="Genomic_DNA"/>
</dbReference>
<dbReference type="PANTHER" id="PTHR34179:SF1">
    <property type="entry name" value="TUMOR PROTEIN P53-INDUCIBLE PROTEIN 13"/>
    <property type="match status" value="1"/>
</dbReference>
<evidence type="ECO:0000256" key="1">
    <source>
        <dbReference type="SAM" id="SignalP"/>
    </source>
</evidence>
<proteinExistence type="predicted"/>
<keyword evidence="3" id="KW-1185">Reference proteome</keyword>
<feature type="chain" id="PRO_5035443612" evidence="1">
    <location>
        <begin position="28"/>
        <end position="289"/>
    </location>
</feature>
<evidence type="ECO:0000313" key="2">
    <source>
        <dbReference type="EMBL" id="KAF2893780.1"/>
    </source>
</evidence>
<dbReference type="AlphaFoldDB" id="A0A8K0CUA8"/>
<gene>
    <name evidence="2" type="ORF">ILUMI_12391</name>
</gene>
<comment type="caution">
    <text evidence="2">The sequence shown here is derived from an EMBL/GenBank/DDBJ whole genome shotgun (WGS) entry which is preliminary data.</text>
</comment>
<sequence length="289" mass="33179">MTTRLNTHLLYLILSLLCSLEWEIANGFEWPFLKKTDGPARNWQGKWFPQSPDKAVDDNPLVDYSGGAHHDLSNPKHGINMGIPSPHCDDGKVNITLDWDNSPINYTCYENKRAYLPNLNVHPIIHCDPIPKAYVAPHRCMDTPIFYEDSIPTYGTHRPLWPKYGEYLFLPKQRWIHNLEHGAVVMLYHPCANGLEIQLLKKLVKGCLYRHAITPYTLLPPERPFALVAWGNRLEMSKVVPKLVINFIRNMALKAPEQKSEDGQFDFGLIEHSKVVSDQDDNNLCPNFK</sequence>
<evidence type="ECO:0000313" key="3">
    <source>
        <dbReference type="Proteomes" id="UP000801492"/>
    </source>
</evidence>